<proteinExistence type="predicted"/>
<dbReference type="HOGENOM" id="CLU_013867_0_0_1"/>
<feature type="compositionally biased region" description="Acidic residues" evidence="1">
    <location>
        <begin position="615"/>
        <end position="627"/>
    </location>
</feature>
<reference evidence="2 3" key="1">
    <citation type="submission" date="2014-04" db="EMBL/GenBank/DDBJ databases">
        <authorList>
            <consortium name="DOE Joint Genome Institute"/>
            <person name="Kuo A."/>
            <person name="Tarkka M."/>
            <person name="Buscot F."/>
            <person name="Kohler A."/>
            <person name="Nagy L.G."/>
            <person name="Floudas D."/>
            <person name="Copeland A."/>
            <person name="Barry K.W."/>
            <person name="Cichocki N."/>
            <person name="Veneault-Fourrey C."/>
            <person name="LaButti K."/>
            <person name="Lindquist E.A."/>
            <person name="Lipzen A."/>
            <person name="Lundell T."/>
            <person name="Morin E."/>
            <person name="Murat C."/>
            <person name="Sun H."/>
            <person name="Tunlid A."/>
            <person name="Henrissat B."/>
            <person name="Grigoriev I.V."/>
            <person name="Hibbett D.S."/>
            <person name="Martin F."/>
            <person name="Nordberg H.P."/>
            <person name="Cantor M.N."/>
            <person name="Hua S.X."/>
        </authorList>
    </citation>
    <scope>NUCLEOTIDE SEQUENCE [LARGE SCALE GENOMIC DNA]</scope>
    <source>
        <strain evidence="2 3">F 1598</strain>
    </source>
</reference>
<feature type="compositionally biased region" description="Gly residues" evidence="1">
    <location>
        <begin position="744"/>
        <end position="754"/>
    </location>
</feature>
<feature type="compositionally biased region" description="Low complexity" evidence="1">
    <location>
        <begin position="673"/>
        <end position="694"/>
    </location>
</feature>
<feature type="compositionally biased region" description="Low complexity" evidence="1">
    <location>
        <begin position="541"/>
        <end position="552"/>
    </location>
</feature>
<feature type="region of interest" description="Disordered" evidence="1">
    <location>
        <begin position="1"/>
        <end position="97"/>
    </location>
</feature>
<feature type="compositionally biased region" description="Low complexity" evidence="1">
    <location>
        <begin position="419"/>
        <end position="445"/>
    </location>
</feature>
<dbReference type="InParanoid" id="A0A0C3BZE9"/>
<organism evidence="2 3">
    <name type="scientific">Piloderma croceum (strain F 1598)</name>
    <dbReference type="NCBI Taxonomy" id="765440"/>
    <lineage>
        <taxon>Eukaryota</taxon>
        <taxon>Fungi</taxon>
        <taxon>Dikarya</taxon>
        <taxon>Basidiomycota</taxon>
        <taxon>Agaricomycotina</taxon>
        <taxon>Agaricomycetes</taxon>
        <taxon>Agaricomycetidae</taxon>
        <taxon>Atheliales</taxon>
        <taxon>Atheliaceae</taxon>
        <taxon>Piloderma</taxon>
    </lineage>
</organism>
<evidence type="ECO:0000256" key="1">
    <source>
        <dbReference type="SAM" id="MobiDB-lite"/>
    </source>
</evidence>
<protein>
    <submittedName>
        <fullName evidence="2">Uncharacterized protein</fullName>
    </submittedName>
</protein>
<evidence type="ECO:0000313" key="3">
    <source>
        <dbReference type="Proteomes" id="UP000054166"/>
    </source>
</evidence>
<feature type="compositionally biased region" description="Low complexity" evidence="1">
    <location>
        <begin position="1"/>
        <end position="14"/>
    </location>
</feature>
<feature type="compositionally biased region" description="Basic and acidic residues" evidence="1">
    <location>
        <begin position="362"/>
        <end position="398"/>
    </location>
</feature>
<dbReference type="AlphaFoldDB" id="A0A0C3BZE9"/>
<feature type="region of interest" description="Disordered" evidence="1">
    <location>
        <begin position="362"/>
        <end position="754"/>
    </location>
</feature>
<reference evidence="3" key="2">
    <citation type="submission" date="2015-01" db="EMBL/GenBank/DDBJ databases">
        <title>Evolutionary Origins and Diversification of the Mycorrhizal Mutualists.</title>
        <authorList>
            <consortium name="DOE Joint Genome Institute"/>
            <consortium name="Mycorrhizal Genomics Consortium"/>
            <person name="Kohler A."/>
            <person name="Kuo A."/>
            <person name="Nagy L.G."/>
            <person name="Floudas D."/>
            <person name="Copeland A."/>
            <person name="Barry K.W."/>
            <person name="Cichocki N."/>
            <person name="Veneault-Fourrey C."/>
            <person name="LaButti K."/>
            <person name="Lindquist E.A."/>
            <person name="Lipzen A."/>
            <person name="Lundell T."/>
            <person name="Morin E."/>
            <person name="Murat C."/>
            <person name="Riley R."/>
            <person name="Ohm R."/>
            <person name="Sun H."/>
            <person name="Tunlid A."/>
            <person name="Henrissat B."/>
            <person name="Grigoriev I.V."/>
            <person name="Hibbett D.S."/>
            <person name="Martin F."/>
        </authorList>
    </citation>
    <scope>NUCLEOTIDE SEQUENCE [LARGE SCALE GENOMIC DNA]</scope>
    <source>
        <strain evidence="3">F 1598</strain>
    </source>
</reference>
<feature type="compositionally biased region" description="Basic and acidic residues" evidence="1">
    <location>
        <begin position="130"/>
        <end position="160"/>
    </location>
</feature>
<evidence type="ECO:0000313" key="2">
    <source>
        <dbReference type="EMBL" id="KIM82747.1"/>
    </source>
</evidence>
<feature type="compositionally biased region" description="Low complexity" evidence="1">
    <location>
        <begin position="604"/>
        <end position="613"/>
    </location>
</feature>
<name>A0A0C3BZE9_PILCF</name>
<feature type="compositionally biased region" description="Pro residues" evidence="1">
    <location>
        <begin position="57"/>
        <end position="74"/>
    </location>
</feature>
<feature type="compositionally biased region" description="Basic and acidic residues" evidence="1">
    <location>
        <begin position="228"/>
        <end position="254"/>
    </location>
</feature>
<gene>
    <name evidence="2" type="ORF">PILCRDRAFT_820045</name>
</gene>
<accession>A0A0C3BZE9</accession>
<dbReference type="Proteomes" id="UP000054166">
    <property type="component" value="Unassembled WGS sequence"/>
</dbReference>
<feature type="compositionally biased region" description="Basic and acidic residues" evidence="1">
    <location>
        <begin position="734"/>
        <end position="743"/>
    </location>
</feature>
<feature type="compositionally biased region" description="Pro residues" evidence="1">
    <location>
        <begin position="272"/>
        <end position="281"/>
    </location>
</feature>
<feature type="compositionally biased region" description="Polar residues" evidence="1">
    <location>
        <begin position="23"/>
        <end position="34"/>
    </location>
</feature>
<dbReference type="OrthoDB" id="3269842at2759"/>
<sequence>MSHKASSSVASSNLAPPPLSMIAGQTQQRRMTSPSLPPAGSLNLPEPVYGQREPTYPARPPSPLRNSHTPPPFADPVDSDEEDWGPERYHSTSPATSVTQFATNLAGRVNSLLSSPRSPRMLTDAELEAEAERERDRSRREAERILTQEANDRKAVEERVLALMHSTRGSNLPPPPTRSQTMPNTSGPPSPSSSHKESTGWWTAAKNKLTPTKEKEPLTPAQQVIQETKAREKDIKRTGKGKEKELQTTVDDKYANPALLNTPTPVHRKPVPASPSSPTPFRPNVRTDLSPSPLHSVEARQEAPSPSRDAPPLYAQFNAQGILDVPGTLLVIAKRFEKLEKWAVGHVRALEERMSDVERWLVDKEKEKDKETAESLSEDKARGNARPTEELQEMKEEITELQGRVGELGREMANLATAPLSLSSGPSRSPAIVPASVAPHASSSADVMSLPSQPEPVTTPRRVPSSTARESTSPPLASSGPSSARSYSRLPYPSGDYATPPDSGQLDRGAFPSPTNSPPSSLTSTRPLNIPGLPKATTNTSSSVSSYGSISSGLPRTMSSVSPSSDLPPPKRPLDRPASISPTPRKRYTVALGGSIMNQDKSRQQSSPYSSSPVGEDDNESEDDFNDETIGKSAVRLVRPNSPPPPSTSPQPKTQNRVSPENRRLRTQSAYISPTPSALSNALASSSPSPSTSHSRVRSRSTDRIGLGINTAKPSTEREAGGVFSGGKFVDPLVLRKQEKEGQGGKGKFATGGGVKKVPVGQLVAFFDGDRKE</sequence>
<feature type="compositionally biased region" description="Low complexity" evidence="1">
    <location>
        <begin position="471"/>
        <end position="490"/>
    </location>
</feature>
<feature type="region of interest" description="Disordered" evidence="1">
    <location>
        <begin position="111"/>
        <end position="313"/>
    </location>
</feature>
<feature type="compositionally biased region" description="Low complexity" evidence="1">
    <location>
        <begin position="111"/>
        <end position="120"/>
    </location>
</feature>
<dbReference type="EMBL" id="KN832993">
    <property type="protein sequence ID" value="KIM82747.1"/>
    <property type="molecule type" value="Genomic_DNA"/>
</dbReference>
<feature type="compositionally biased region" description="Low complexity" evidence="1">
    <location>
        <begin position="512"/>
        <end position="529"/>
    </location>
</feature>
<keyword evidence="3" id="KW-1185">Reference proteome</keyword>